<evidence type="ECO:0000259" key="8">
    <source>
        <dbReference type="Pfam" id="PF05199"/>
    </source>
</evidence>
<reference evidence="9 10" key="1">
    <citation type="journal article" date="2016" name="Genome Biol. Evol.">
        <title>Divergent and convergent evolution of fungal pathogenicity.</title>
        <authorList>
            <person name="Shang Y."/>
            <person name="Xiao G."/>
            <person name="Zheng P."/>
            <person name="Cen K."/>
            <person name="Zhan S."/>
            <person name="Wang C."/>
        </authorList>
    </citation>
    <scope>NUCLEOTIDE SEQUENCE [LARGE SCALE GENOMIC DNA]</scope>
    <source>
        <strain evidence="9 10">RCEF 3172</strain>
    </source>
</reference>
<keyword evidence="5" id="KW-0560">Oxidoreductase</keyword>
<evidence type="ECO:0000256" key="1">
    <source>
        <dbReference type="ARBA" id="ARBA00001974"/>
    </source>
</evidence>
<keyword evidence="6" id="KW-0732">Signal</keyword>
<sequence>MRVSQIIAFVGTLLSANFAVATIVTDQSAIANGQTFDFVIVGAGLAGLTVANKLSAENYSTLVIEAGPDGSWNNAVKYAESFSYPPVFCNRNYPQYDEKGNKLPKSIHAGGCIGGSTSINGMLWYRPTRAEIDRLETLGNPGWNWDTLEPLMEAIERNIPPNEEQILQGASYDPNVHGYHGVVNTSFPDQPGSAVSALVSKRYYNDTSIIDGRNLFAPEVSLVNIDQIWPSSASAMTKSLTGPSSLKSRAQSLVEAGAAVNVEVPVAEVVADSKPTALNAPFWPLMPLSRGHIHIASSDPFQNAIITPRFLTDAFDQAVGVAVARRLRNLFSNKAFQGVVENAYQYPLLGLNATDSEYLNWFKDTAAGASHWIGSTAMLPRALGGVVDSRLRVYGTRNIHVVDAGILPFQLTSHTMSTLYAVAQRAAQIIVEDC</sequence>
<dbReference type="Gene3D" id="4.10.450.10">
    <property type="entry name" value="Glucose Oxidase, domain 2"/>
    <property type="match status" value="1"/>
</dbReference>
<keyword evidence="10" id="KW-1185">Reference proteome</keyword>
<comment type="cofactor">
    <cofactor evidence="1">
        <name>FAD</name>
        <dbReference type="ChEBI" id="CHEBI:57692"/>
    </cofactor>
</comment>
<keyword evidence="3" id="KW-0285">Flavoprotein</keyword>
<evidence type="ECO:0000313" key="10">
    <source>
        <dbReference type="Proteomes" id="UP000076863"/>
    </source>
</evidence>
<dbReference type="InterPro" id="IPR000172">
    <property type="entry name" value="GMC_OxRdtase_N"/>
</dbReference>
<dbReference type="Gene3D" id="3.50.50.60">
    <property type="entry name" value="FAD/NAD(P)-binding domain"/>
    <property type="match status" value="2"/>
</dbReference>
<feature type="signal peptide" evidence="6">
    <location>
        <begin position="1"/>
        <end position="21"/>
    </location>
</feature>
<dbReference type="PANTHER" id="PTHR11552:SF201">
    <property type="entry name" value="GLUCOSE-METHANOL-CHOLINE OXIDOREDUCTASE N-TERMINAL DOMAIN-CONTAINING PROTEIN"/>
    <property type="match status" value="1"/>
</dbReference>
<comment type="caution">
    <text evidence="9">The sequence shown here is derived from an EMBL/GenBank/DDBJ whole genome shotgun (WGS) entry which is preliminary data.</text>
</comment>
<dbReference type="SUPFAM" id="SSF54373">
    <property type="entry name" value="FAD-linked reductases, C-terminal domain"/>
    <property type="match status" value="1"/>
</dbReference>
<dbReference type="InterPro" id="IPR012132">
    <property type="entry name" value="GMC_OxRdtase"/>
</dbReference>
<dbReference type="GO" id="GO:0050660">
    <property type="term" value="F:flavin adenine dinucleotide binding"/>
    <property type="evidence" value="ECO:0007669"/>
    <property type="project" value="InterPro"/>
</dbReference>
<proteinExistence type="inferred from homology"/>
<dbReference type="OrthoDB" id="269227at2759"/>
<dbReference type="PANTHER" id="PTHR11552">
    <property type="entry name" value="GLUCOSE-METHANOL-CHOLINE GMC OXIDOREDUCTASE"/>
    <property type="match status" value="1"/>
</dbReference>
<gene>
    <name evidence="9" type="ORF">BBO_06541</name>
</gene>
<accession>A0A167B220</accession>
<dbReference type="Gene3D" id="3.30.560.10">
    <property type="entry name" value="Glucose Oxidase, domain 3"/>
    <property type="match status" value="2"/>
</dbReference>
<dbReference type="InterPro" id="IPR007867">
    <property type="entry name" value="GMC_OxRtase_C"/>
</dbReference>
<evidence type="ECO:0000313" key="9">
    <source>
        <dbReference type="EMBL" id="OAA39564.1"/>
    </source>
</evidence>
<dbReference type="Pfam" id="PF00732">
    <property type="entry name" value="GMC_oxred_N"/>
    <property type="match status" value="1"/>
</dbReference>
<evidence type="ECO:0000256" key="2">
    <source>
        <dbReference type="ARBA" id="ARBA00010790"/>
    </source>
</evidence>
<dbReference type="InterPro" id="IPR036188">
    <property type="entry name" value="FAD/NAD-bd_sf"/>
</dbReference>
<evidence type="ECO:0000256" key="3">
    <source>
        <dbReference type="ARBA" id="ARBA00022630"/>
    </source>
</evidence>
<dbReference type="PIRSF" id="PIRSF000137">
    <property type="entry name" value="Alcohol_oxidase"/>
    <property type="match status" value="1"/>
</dbReference>
<evidence type="ECO:0000256" key="5">
    <source>
        <dbReference type="ARBA" id="ARBA00023002"/>
    </source>
</evidence>
<organism evidence="9 10">
    <name type="scientific">Beauveria brongniartii RCEF 3172</name>
    <dbReference type="NCBI Taxonomy" id="1081107"/>
    <lineage>
        <taxon>Eukaryota</taxon>
        <taxon>Fungi</taxon>
        <taxon>Dikarya</taxon>
        <taxon>Ascomycota</taxon>
        <taxon>Pezizomycotina</taxon>
        <taxon>Sordariomycetes</taxon>
        <taxon>Hypocreomycetidae</taxon>
        <taxon>Hypocreales</taxon>
        <taxon>Cordycipitaceae</taxon>
        <taxon>Beauveria</taxon>
        <taxon>Beauveria brongniartii</taxon>
    </lineage>
</organism>
<dbReference type="EMBL" id="AZHA01000022">
    <property type="protein sequence ID" value="OAA39564.1"/>
    <property type="molecule type" value="Genomic_DNA"/>
</dbReference>
<name>A0A167B220_9HYPO</name>
<dbReference type="Proteomes" id="UP000076863">
    <property type="component" value="Unassembled WGS sequence"/>
</dbReference>
<dbReference type="GO" id="GO:0016614">
    <property type="term" value="F:oxidoreductase activity, acting on CH-OH group of donors"/>
    <property type="evidence" value="ECO:0007669"/>
    <property type="project" value="InterPro"/>
</dbReference>
<dbReference type="Pfam" id="PF05199">
    <property type="entry name" value="GMC_oxred_C"/>
    <property type="match status" value="1"/>
</dbReference>
<feature type="chain" id="PRO_5007883986" evidence="6">
    <location>
        <begin position="22"/>
        <end position="434"/>
    </location>
</feature>
<dbReference type="InterPro" id="IPR027424">
    <property type="entry name" value="Glucose_Oxidase_domain_2"/>
</dbReference>
<evidence type="ECO:0000259" key="7">
    <source>
        <dbReference type="Pfam" id="PF00732"/>
    </source>
</evidence>
<keyword evidence="4" id="KW-0274">FAD</keyword>
<evidence type="ECO:0000256" key="4">
    <source>
        <dbReference type="ARBA" id="ARBA00022827"/>
    </source>
</evidence>
<comment type="similarity">
    <text evidence="2">Belongs to the GMC oxidoreductase family.</text>
</comment>
<dbReference type="SUPFAM" id="SSF51905">
    <property type="entry name" value="FAD/NAD(P)-binding domain"/>
    <property type="match status" value="1"/>
</dbReference>
<feature type="domain" description="Glucose-methanol-choline oxidoreductase C-terminal" evidence="8">
    <location>
        <begin position="287"/>
        <end position="423"/>
    </location>
</feature>
<feature type="domain" description="Glucose-methanol-choline oxidoreductase N-terminal" evidence="7">
    <location>
        <begin position="36"/>
        <end position="161"/>
    </location>
</feature>
<protein>
    <submittedName>
        <fullName evidence="9">GMC oxidoreductase</fullName>
    </submittedName>
</protein>
<dbReference type="AlphaFoldDB" id="A0A167B220"/>
<evidence type="ECO:0000256" key="6">
    <source>
        <dbReference type="SAM" id="SignalP"/>
    </source>
</evidence>